<dbReference type="PROSITE" id="PS00624">
    <property type="entry name" value="GMC_OXRED_2"/>
    <property type="match status" value="1"/>
</dbReference>
<feature type="binding site" evidence="2">
    <location>
        <begin position="104"/>
        <end position="107"/>
    </location>
    <ligand>
        <name>FAD</name>
        <dbReference type="ChEBI" id="CHEBI:57692"/>
    </ligand>
</feature>
<proteinExistence type="inferred from homology"/>
<dbReference type="AlphaFoldDB" id="A0A1W2TKA0"/>
<sequence>MAIYTTLPAEIREVDVIIAGGGSAGCIIAARLSDADPRLSILLIEGGASNHDIPELAHPAMLMSNLAPGNRHNLYYKAKASPDLAGRELVIPTGGVLGGGSSVNLMVYTRPQRSDFEAWSIPGWDADEMLRYMNKLETYHGPNSEARHGRDGPIHVSGSRLPSSRLEDDFIAAVSATGWSECQDLQTMDTTIGVQRAMRYVDLEGRRQDTAHQYLFPRLHDGRHPNLHVLVESPVKRVLFDDKRAVGVEYQARQTSFGDQHVTRMSVKAKKMVIISCGALGSPLLLEYSGIGNPGILRSANVPIVSDIPDVGSHYQDHHMMTYSYKSCLEPNETIDAISSGRLALQDLVDRKEPILAWNSIDAYCKLRPDEADVASLGPAFEREWSEKYQQQSDRPLMLVSLAGGFPGDPTSVPEGQYFCIATFSGYPISRGEIHITGADSTATPEFTTGFFSDPNDIDLKKHVWMYKKQRMMARRMGVFRGELPTTHPEFPASSAAACTDGPVLGPAPEIQYTSKDDEAIESWLRGNVNTTWHGLGTCRMSQACDQGGVVDANLSVYGVEGLKVADLSILPGNVGCNTNSVAMAVGEKAADIFIRELGLVT</sequence>
<dbReference type="GO" id="GO:0050660">
    <property type="term" value="F:flavin adenine dinucleotide binding"/>
    <property type="evidence" value="ECO:0007669"/>
    <property type="project" value="InterPro"/>
</dbReference>
<reference evidence="4" key="1">
    <citation type="submission" date="2016-03" db="EMBL/GenBank/DDBJ databases">
        <title>Draft genome sequence of Rosellinia necatrix.</title>
        <authorList>
            <person name="Kanematsu S."/>
        </authorList>
    </citation>
    <scope>NUCLEOTIDE SEQUENCE [LARGE SCALE GENOMIC DNA]</scope>
    <source>
        <strain evidence="4">W97</strain>
    </source>
</reference>
<evidence type="ECO:0000256" key="2">
    <source>
        <dbReference type="PIRSR" id="PIRSR000137-2"/>
    </source>
</evidence>
<dbReference type="InterPro" id="IPR012132">
    <property type="entry name" value="GMC_OxRdtase"/>
</dbReference>
<dbReference type="Gene3D" id="3.30.560.10">
    <property type="entry name" value="Glucose Oxidase, domain 3"/>
    <property type="match status" value="1"/>
</dbReference>
<dbReference type="OrthoDB" id="269227at2759"/>
<comment type="similarity">
    <text evidence="1">Belongs to the GMC oxidoreductase family.</text>
</comment>
<dbReference type="OMA" id="IMRRTKM"/>
<dbReference type="InterPro" id="IPR000172">
    <property type="entry name" value="GMC_OxRdtase_N"/>
</dbReference>
<dbReference type="Gene3D" id="3.50.50.60">
    <property type="entry name" value="FAD/NAD(P)-binding domain"/>
    <property type="match status" value="1"/>
</dbReference>
<feature type="binding site" evidence="2">
    <location>
        <begin position="533"/>
        <end position="534"/>
    </location>
    <ligand>
        <name>FAD</name>
        <dbReference type="ChEBI" id="CHEBI:57692"/>
    </ligand>
</feature>
<keyword evidence="2" id="KW-0274">FAD</keyword>
<dbReference type="InterPro" id="IPR036188">
    <property type="entry name" value="FAD/NAD-bd_sf"/>
</dbReference>
<dbReference type="PANTHER" id="PTHR11552:SF78">
    <property type="entry name" value="GLUCOSE-METHANOL-CHOLINE OXIDOREDUCTASE N-TERMINAL DOMAIN-CONTAINING PROTEIN"/>
    <property type="match status" value="1"/>
</dbReference>
<name>A0A1W2TKA0_ROSNE</name>
<evidence type="ECO:0000256" key="1">
    <source>
        <dbReference type="ARBA" id="ARBA00010790"/>
    </source>
</evidence>
<dbReference type="PIRSF" id="PIRSF000137">
    <property type="entry name" value="Alcohol_oxidase"/>
    <property type="match status" value="1"/>
</dbReference>
<dbReference type="SUPFAM" id="SSF54373">
    <property type="entry name" value="FAD-linked reductases, C-terminal domain"/>
    <property type="match status" value="1"/>
</dbReference>
<dbReference type="Proteomes" id="UP000054516">
    <property type="component" value="Unassembled WGS sequence"/>
</dbReference>
<dbReference type="PANTHER" id="PTHR11552">
    <property type="entry name" value="GLUCOSE-METHANOL-CHOLINE GMC OXIDOREDUCTASE"/>
    <property type="match status" value="1"/>
</dbReference>
<gene>
    <name evidence="4" type="ORF">SAMD00023353_3300110</name>
</gene>
<dbReference type="EMBL" id="DF977478">
    <property type="protein sequence ID" value="GAP88689.1"/>
    <property type="molecule type" value="Genomic_DNA"/>
</dbReference>
<feature type="binding site" evidence="2">
    <location>
        <position position="235"/>
    </location>
    <ligand>
        <name>FAD</name>
        <dbReference type="ChEBI" id="CHEBI:57692"/>
    </ligand>
</feature>
<dbReference type="STRING" id="77044.A0A1W2TKA0"/>
<keyword evidence="5" id="KW-1185">Reference proteome</keyword>
<evidence type="ECO:0000313" key="4">
    <source>
        <dbReference type="EMBL" id="GAP88689.1"/>
    </source>
</evidence>
<accession>A0A1W2TKA0</accession>
<feature type="binding site" evidence="2">
    <location>
        <position position="96"/>
    </location>
    <ligand>
        <name>FAD</name>
        <dbReference type="ChEBI" id="CHEBI:57692"/>
    </ligand>
</feature>
<evidence type="ECO:0000313" key="5">
    <source>
        <dbReference type="Proteomes" id="UP000054516"/>
    </source>
</evidence>
<dbReference type="InterPro" id="IPR007867">
    <property type="entry name" value="GMC_OxRtase_C"/>
</dbReference>
<protein>
    <submittedName>
        <fullName evidence="4">Putative alcohol oxidase</fullName>
    </submittedName>
</protein>
<feature type="domain" description="Glucose-methanol-choline oxidoreductase N-terminal" evidence="3">
    <location>
        <begin position="278"/>
        <end position="292"/>
    </location>
</feature>
<organism evidence="4">
    <name type="scientific">Rosellinia necatrix</name>
    <name type="common">White root-rot fungus</name>
    <dbReference type="NCBI Taxonomy" id="77044"/>
    <lineage>
        <taxon>Eukaryota</taxon>
        <taxon>Fungi</taxon>
        <taxon>Dikarya</taxon>
        <taxon>Ascomycota</taxon>
        <taxon>Pezizomycotina</taxon>
        <taxon>Sordariomycetes</taxon>
        <taxon>Xylariomycetidae</taxon>
        <taxon>Xylariales</taxon>
        <taxon>Xylariaceae</taxon>
        <taxon>Rosellinia</taxon>
    </lineage>
</organism>
<dbReference type="Pfam" id="PF05199">
    <property type="entry name" value="GMC_oxred_C"/>
    <property type="match status" value="1"/>
</dbReference>
<dbReference type="GO" id="GO:0016614">
    <property type="term" value="F:oxidoreductase activity, acting on CH-OH group of donors"/>
    <property type="evidence" value="ECO:0007669"/>
    <property type="project" value="InterPro"/>
</dbReference>
<comment type="cofactor">
    <cofactor evidence="2">
        <name>FAD</name>
        <dbReference type="ChEBI" id="CHEBI:57692"/>
    </cofactor>
</comment>
<keyword evidence="2" id="KW-0285">Flavoprotein</keyword>
<evidence type="ECO:0000259" key="3">
    <source>
        <dbReference type="PROSITE" id="PS00624"/>
    </source>
</evidence>
<dbReference type="SUPFAM" id="SSF51905">
    <property type="entry name" value="FAD/NAD(P)-binding domain"/>
    <property type="match status" value="1"/>
</dbReference>
<dbReference type="Pfam" id="PF00732">
    <property type="entry name" value="GMC_oxred_N"/>
    <property type="match status" value="1"/>
</dbReference>